<sequence>MLAIDILILLGSYQRKYIKLKKAAHKTSNENLLENVNMQALEAKSELGNKQQKLHFDSLSSSYVVEV</sequence>
<dbReference type="AlphaFoldDB" id="A0A7J6X6H7"/>
<dbReference type="Proteomes" id="UP000554482">
    <property type="component" value="Unassembled WGS sequence"/>
</dbReference>
<evidence type="ECO:0000313" key="2">
    <source>
        <dbReference type="Proteomes" id="UP000554482"/>
    </source>
</evidence>
<name>A0A7J6X6H7_THATH</name>
<gene>
    <name evidence="1" type="ORF">FRX31_006233</name>
</gene>
<protein>
    <submittedName>
        <fullName evidence="1">Uncharacterized protein</fullName>
    </submittedName>
</protein>
<reference evidence="1 2" key="1">
    <citation type="submission" date="2020-06" db="EMBL/GenBank/DDBJ databases">
        <title>Transcriptomic and genomic resources for Thalictrum thalictroides and T. hernandezii: Facilitating candidate gene discovery in an emerging model plant lineage.</title>
        <authorList>
            <person name="Arias T."/>
            <person name="Riano-Pachon D.M."/>
            <person name="Di Stilio V.S."/>
        </authorList>
    </citation>
    <scope>NUCLEOTIDE SEQUENCE [LARGE SCALE GENOMIC DNA]</scope>
    <source>
        <strain evidence="2">cv. WT478/WT964</strain>
        <tissue evidence="1">Leaves</tissue>
    </source>
</reference>
<comment type="caution">
    <text evidence="1">The sequence shown here is derived from an EMBL/GenBank/DDBJ whole genome shotgun (WGS) entry which is preliminary data.</text>
</comment>
<evidence type="ECO:0000313" key="1">
    <source>
        <dbReference type="EMBL" id="KAF5204180.1"/>
    </source>
</evidence>
<accession>A0A7J6X6H7</accession>
<proteinExistence type="predicted"/>
<organism evidence="1 2">
    <name type="scientific">Thalictrum thalictroides</name>
    <name type="common">Rue-anemone</name>
    <name type="synonym">Anemone thalictroides</name>
    <dbReference type="NCBI Taxonomy" id="46969"/>
    <lineage>
        <taxon>Eukaryota</taxon>
        <taxon>Viridiplantae</taxon>
        <taxon>Streptophyta</taxon>
        <taxon>Embryophyta</taxon>
        <taxon>Tracheophyta</taxon>
        <taxon>Spermatophyta</taxon>
        <taxon>Magnoliopsida</taxon>
        <taxon>Ranunculales</taxon>
        <taxon>Ranunculaceae</taxon>
        <taxon>Thalictroideae</taxon>
        <taxon>Thalictrum</taxon>
    </lineage>
</organism>
<dbReference type="EMBL" id="JABWDY010005763">
    <property type="protein sequence ID" value="KAF5204180.1"/>
    <property type="molecule type" value="Genomic_DNA"/>
</dbReference>
<keyword evidence="2" id="KW-1185">Reference proteome</keyword>